<name>A0A8S1M9B2_9CILI</name>
<evidence type="ECO:0000256" key="1">
    <source>
        <dbReference type="SAM" id="Coils"/>
    </source>
</evidence>
<evidence type="ECO:0000256" key="2">
    <source>
        <dbReference type="SAM" id="MobiDB-lite"/>
    </source>
</evidence>
<feature type="coiled-coil region" evidence="1">
    <location>
        <begin position="23"/>
        <end position="82"/>
    </location>
</feature>
<protein>
    <submittedName>
        <fullName evidence="4">Uncharacterized protein</fullName>
    </submittedName>
</protein>
<feature type="compositionally biased region" description="Low complexity" evidence="2">
    <location>
        <begin position="263"/>
        <end position="276"/>
    </location>
</feature>
<feature type="region of interest" description="Disordered" evidence="2">
    <location>
        <begin position="241"/>
        <end position="377"/>
    </location>
</feature>
<sequence length="536" mass="60075">MKYVILALVLAIAVGTSSEENVLQLLAELKHNAELELEGLELAWQRRIGEKQSVADSLNQSVLNQRAECQNKENDIAQKQSDILASESFINWMTGRQKSNTKKIGVLEASICALTNNYVNDIRNFRYALALVKFLREELTKLEGGASLAQVTEFHDRVSKFVKLYRSGQLVNLMEKIDDKSDLIVPEIEQGTFDEISLIQRIRPKALTQLDQVNDDDDKANNAVVLIPGCDDQIGTVVVVQNDDGTSDSGDLNVKITNGGGVSTTPSGGKSGSTSKPTHKDTTPKKEETNDVEDVDDTDDDVDDVDDVDDTDDDVDDGEDVEDDGEDVEDVNDDVDDTEDVDVDDDNDDGDDVDDGEDTEDDDNHPEIIIDDQQPDHHVDEEPHFVITPDGPHPTGAIIPPGEEEFPNDWQGFRKLLDAIENHTRRSLETGANDEVRSNLGFIDFKLHVELENQFFDKTIQYEKEYLVKQVNQLTTRRQASILCGARLKQITVAHQVALKDIDAAKQFYEEQRKLKQEEVNTFDDVYRIYTTQVNH</sequence>
<gene>
    <name evidence="4" type="ORF">PSON_ATCC_30995.1.T0330179</name>
</gene>
<dbReference type="OrthoDB" id="305335at2759"/>
<feature type="chain" id="PRO_5035759224" evidence="3">
    <location>
        <begin position="19"/>
        <end position="536"/>
    </location>
</feature>
<dbReference type="EMBL" id="CAJJDN010000033">
    <property type="protein sequence ID" value="CAD8075342.1"/>
    <property type="molecule type" value="Genomic_DNA"/>
</dbReference>
<feature type="signal peptide" evidence="3">
    <location>
        <begin position="1"/>
        <end position="18"/>
    </location>
</feature>
<dbReference type="AlphaFoldDB" id="A0A8S1M9B2"/>
<keyword evidence="1" id="KW-0175">Coiled coil</keyword>
<accession>A0A8S1M9B2</accession>
<comment type="caution">
    <text evidence="4">The sequence shown here is derived from an EMBL/GenBank/DDBJ whole genome shotgun (WGS) entry which is preliminary data.</text>
</comment>
<keyword evidence="5" id="KW-1185">Reference proteome</keyword>
<feature type="compositionally biased region" description="Acidic residues" evidence="2">
    <location>
        <begin position="290"/>
        <end position="364"/>
    </location>
</feature>
<evidence type="ECO:0000313" key="5">
    <source>
        <dbReference type="Proteomes" id="UP000692954"/>
    </source>
</evidence>
<reference evidence="4" key="1">
    <citation type="submission" date="2021-01" db="EMBL/GenBank/DDBJ databases">
        <authorList>
            <consortium name="Genoscope - CEA"/>
            <person name="William W."/>
        </authorList>
    </citation>
    <scope>NUCLEOTIDE SEQUENCE</scope>
</reference>
<proteinExistence type="predicted"/>
<evidence type="ECO:0000256" key="3">
    <source>
        <dbReference type="SAM" id="SignalP"/>
    </source>
</evidence>
<dbReference type="Proteomes" id="UP000692954">
    <property type="component" value="Unassembled WGS sequence"/>
</dbReference>
<evidence type="ECO:0000313" key="4">
    <source>
        <dbReference type="EMBL" id="CAD8075342.1"/>
    </source>
</evidence>
<keyword evidence="3" id="KW-0732">Signal</keyword>
<organism evidence="4 5">
    <name type="scientific">Paramecium sonneborni</name>
    <dbReference type="NCBI Taxonomy" id="65129"/>
    <lineage>
        <taxon>Eukaryota</taxon>
        <taxon>Sar</taxon>
        <taxon>Alveolata</taxon>
        <taxon>Ciliophora</taxon>
        <taxon>Intramacronucleata</taxon>
        <taxon>Oligohymenophorea</taxon>
        <taxon>Peniculida</taxon>
        <taxon>Parameciidae</taxon>
        <taxon>Paramecium</taxon>
    </lineage>
</organism>
<feature type="compositionally biased region" description="Basic and acidic residues" evidence="2">
    <location>
        <begin position="278"/>
        <end position="289"/>
    </location>
</feature>